<gene>
    <name evidence="1" type="ORF">Pcinc_041960</name>
</gene>
<evidence type="ECO:0000313" key="2">
    <source>
        <dbReference type="Proteomes" id="UP001286313"/>
    </source>
</evidence>
<accession>A0AAE1BIG2</accession>
<comment type="caution">
    <text evidence="1">The sequence shown here is derived from an EMBL/GenBank/DDBJ whole genome shotgun (WGS) entry which is preliminary data.</text>
</comment>
<dbReference type="EMBL" id="JAWQEG010007918">
    <property type="protein sequence ID" value="KAK3851391.1"/>
    <property type="molecule type" value="Genomic_DNA"/>
</dbReference>
<sequence>MSTPYPHRSPLHPHPLYPPHLSPLYPPHQSPLHPYLSPLHSHRSPLYHPHQSHLQSTHHLHQSPLHFLLSHLAPRPVLYSDTHDSYTFWSLALSYPNLADWSTSPT</sequence>
<dbReference type="AlphaFoldDB" id="A0AAE1BIG2"/>
<proteinExistence type="predicted"/>
<dbReference type="Proteomes" id="UP001286313">
    <property type="component" value="Unassembled WGS sequence"/>
</dbReference>
<protein>
    <submittedName>
        <fullName evidence="1">Uncharacterized protein</fullName>
    </submittedName>
</protein>
<name>A0AAE1BIG2_PETCI</name>
<evidence type="ECO:0000313" key="1">
    <source>
        <dbReference type="EMBL" id="KAK3851391.1"/>
    </source>
</evidence>
<keyword evidence="2" id="KW-1185">Reference proteome</keyword>
<reference evidence="1" key="1">
    <citation type="submission" date="2023-10" db="EMBL/GenBank/DDBJ databases">
        <title>Genome assemblies of two species of porcelain crab, Petrolisthes cinctipes and Petrolisthes manimaculis (Anomura: Porcellanidae).</title>
        <authorList>
            <person name="Angst P."/>
        </authorList>
    </citation>
    <scope>NUCLEOTIDE SEQUENCE</scope>
    <source>
        <strain evidence="1">PB745_01</strain>
        <tissue evidence="1">Gill</tissue>
    </source>
</reference>
<organism evidence="1 2">
    <name type="scientific">Petrolisthes cinctipes</name>
    <name type="common">Flat porcelain crab</name>
    <dbReference type="NCBI Taxonomy" id="88211"/>
    <lineage>
        <taxon>Eukaryota</taxon>
        <taxon>Metazoa</taxon>
        <taxon>Ecdysozoa</taxon>
        <taxon>Arthropoda</taxon>
        <taxon>Crustacea</taxon>
        <taxon>Multicrustacea</taxon>
        <taxon>Malacostraca</taxon>
        <taxon>Eumalacostraca</taxon>
        <taxon>Eucarida</taxon>
        <taxon>Decapoda</taxon>
        <taxon>Pleocyemata</taxon>
        <taxon>Anomura</taxon>
        <taxon>Galatheoidea</taxon>
        <taxon>Porcellanidae</taxon>
        <taxon>Petrolisthes</taxon>
    </lineage>
</organism>